<name>A0A2K1L036_PHYPA</name>
<dbReference type="EnsemblPlants" id="Pp3c2_3590V3.1">
    <property type="protein sequence ID" value="Pp3c2_3590V3.1"/>
    <property type="gene ID" value="Pp3c2_3590"/>
</dbReference>
<dbReference type="Gramene" id="Pp3c2_3590V3.1">
    <property type="protein sequence ID" value="Pp3c2_3590V3.1"/>
    <property type="gene ID" value="Pp3c2_3590"/>
</dbReference>
<reference evidence="2 4" key="2">
    <citation type="journal article" date="2018" name="Plant J.">
        <title>The Physcomitrella patens chromosome-scale assembly reveals moss genome structure and evolution.</title>
        <authorList>
            <person name="Lang D."/>
            <person name="Ullrich K.K."/>
            <person name="Murat F."/>
            <person name="Fuchs J."/>
            <person name="Jenkins J."/>
            <person name="Haas F.B."/>
            <person name="Piednoel M."/>
            <person name="Gundlach H."/>
            <person name="Van Bel M."/>
            <person name="Meyberg R."/>
            <person name="Vives C."/>
            <person name="Morata J."/>
            <person name="Symeonidi A."/>
            <person name="Hiss M."/>
            <person name="Muchero W."/>
            <person name="Kamisugi Y."/>
            <person name="Saleh O."/>
            <person name="Blanc G."/>
            <person name="Decker E.L."/>
            <person name="van Gessel N."/>
            <person name="Grimwood J."/>
            <person name="Hayes R.D."/>
            <person name="Graham S.W."/>
            <person name="Gunter L.E."/>
            <person name="McDaniel S.F."/>
            <person name="Hoernstein S.N.W."/>
            <person name="Larsson A."/>
            <person name="Li F.W."/>
            <person name="Perroud P.F."/>
            <person name="Phillips J."/>
            <person name="Ranjan P."/>
            <person name="Rokshar D.S."/>
            <person name="Rothfels C.J."/>
            <person name="Schneider L."/>
            <person name="Shu S."/>
            <person name="Stevenson D.W."/>
            <person name="Thummler F."/>
            <person name="Tillich M."/>
            <person name="Villarreal Aguilar J.C."/>
            <person name="Widiez T."/>
            <person name="Wong G.K."/>
            <person name="Wymore A."/>
            <person name="Zhang Y."/>
            <person name="Zimmer A.D."/>
            <person name="Quatrano R.S."/>
            <person name="Mayer K.F.X."/>
            <person name="Goodstein D."/>
            <person name="Casacuberta J.M."/>
            <person name="Vandepoele K."/>
            <person name="Reski R."/>
            <person name="Cuming A.C."/>
            <person name="Tuskan G.A."/>
            <person name="Maumus F."/>
            <person name="Salse J."/>
            <person name="Schmutz J."/>
            <person name="Rensing S.A."/>
        </authorList>
    </citation>
    <scope>NUCLEOTIDE SEQUENCE [LARGE SCALE GENOMIC DNA]</scope>
    <source>
        <strain evidence="3 4">cv. Gransden 2004</strain>
    </source>
</reference>
<feature type="region of interest" description="Disordered" evidence="1">
    <location>
        <begin position="1"/>
        <end position="54"/>
    </location>
</feature>
<evidence type="ECO:0000256" key="1">
    <source>
        <dbReference type="SAM" id="MobiDB-lite"/>
    </source>
</evidence>
<dbReference type="AlphaFoldDB" id="A0A2K1L036"/>
<evidence type="ECO:0000313" key="4">
    <source>
        <dbReference type="Proteomes" id="UP000006727"/>
    </source>
</evidence>
<gene>
    <name evidence="2" type="ORF">PHYPA_002161</name>
</gene>
<dbReference type="InParanoid" id="A0A2K1L036"/>
<proteinExistence type="predicted"/>
<evidence type="ECO:0000313" key="2">
    <source>
        <dbReference type="EMBL" id="PNR59370.1"/>
    </source>
</evidence>
<feature type="compositionally biased region" description="Polar residues" evidence="1">
    <location>
        <begin position="29"/>
        <end position="54"/>
    </location>
</feature>
<organism evidence="2">
    <name type="scientific">Physcomitrium patens</name>
    <name type="common">Spreading-leaved earth moss</name>
    <name type="synonym">Physcomitrella patens</name>
    <dbReference type="NCBI Taxonomy" id="3218"/>
    <lineage>
        <taxon>Eukaryota</taxon>
        <taxon>Viridiplantae</taxon>
        <taxon>Streptophyta</taxon>
        <taxon>Embryophyta</taxon>
        <taxon>Bryophyta</taxon>
        <taxon>Bryophytina</taxon>
        <taxon>Bryopsida</taxon>
        <taxon>Funariidae</taxon>
        <taxon>Funariales</taxon>
        <taxon>Funariaceae</taxon>
        <taxon>Physcomitrium</taxon>
    </lineage>
</organism>
<evidence type="ECO:0000313" key="3">
    <source>
        <dbReference type="EnsemblPlants" id="Pp3c2_3590V3.1"/>
    </source>
</evidence>
<accession>A0A2K1L036</accession>
<feature type="region of interest" description="Disordered" evidence="1">
    <location>
        <begin position="66"/>
        <end position="86"/>
    </location>
</feature>
<feature type="compositionally biased region" description="Pro residues" evidence="1">
    <location>
        <begin position="70"/>
        <end position="84"/>
    </location>
</feature>
<protein>
    <submittedName>
        <fullName evidence="2 3">Uncharacterized protein</fullName>
    </submittedName>
</protein>
<sequence length="176" mass="19474">MNFLRIPALKDTPPHANPRFKINVGKAPTCNSQEAIHHQSTTSAPSSNFRSPPTANIFHQHKLQLINSENPPPPPSRPSPPLQYPVPEEAKYAGKGNRRRRWELCGGISHSMPGRTSSDFPKACRIPRLRSDEHQAMCGDGHSTASPRIRGEYMALTSRAGSKAFLLIYLNPFSVS</sequence>
<reference evidence="2 4" key="1">
    <citation type="journal article" date="2008" name="Science">
        <title>The Physcomitrella genome reveals evolutionary insights into the conquest of land by plants.</title>
        <authorList>
            <person name="Rensing S."/>
            <person name="Lang D."/>
            <person name="Zimmer A."/>
            <person name="Terry A."/>
            <person name="Salamov A."/>
            <person name="Shapiro H."/>
            <person name="Nishiyama T."/>
            <person name="Perroud P.-F."/>
            <person name="Lindquist E."/>
            <person name="Kamisugi Y."/>
            <person name="Tanahashi T."/>
            <person name="Sakakibara K."/>
            <person name="Fujita T."/>
            <person name="Oishi K."/>
            <person name="Shin-I T."/>
            <person name="Kuroki Y."/>
            <person name="Toyoda A."/>
            <person name="Suzuki Y."/>
            <person name="Hashimoto A."/>
            <person name="Yamaguchi K."/>
            <person name="Sugano A."/>
            <person name="Kohara Y."/>
            <person name="Fujiyama A."/>
            <person name="Anterola A."/>
            <person name="Aoki S."/>
            <person name="Ashton N."/>
            <person name="Barbazuk W.B."/>
            <person name="Barker E."/>
            <person name="Bennetzen J."/>
            <person name="Bezanilla M."/>
            <person name="Blankenship R."/>
            <person name="Cho S.H."/>
            <person name="Dutcher S."/>
            <person name="Estelle M."/>
            <person name="Fawcett J.A."/>
            <person name="Gundlach H."/>
            <person name="Hanada K."/>
            <person name="Heyl A."/>
            <person name="Hicks K.A."/>
            <person name="Hugh J."/>
            <person name="Lohr M."/>
            <person name="Mayer K."/>
            <person name="Melkozernov A."/>
            <person name="Murata T."/>
            <person name="Nelson D."/>
            <person name="Pils B."/>
            <person name="Prigge M."/>
            <person name="Reiss B."/>
            <person name="Renner T."/>
            <person name="Rombauts S."/>
            <person name="Rushton P."/>
            <person name="Sanderfoot A."/>
            <person name="Schween G."/>
            <person name="Shiu S.-H."/>
            <person name="Stueber K."/>
            <person name="Theodoulou F.L."/>
            <person name="Tu H."/>
            <person name="Van de Peer Y."/>
            <person name="Verrier P.J."/>
            <person name="Waters E."/>
            <person name="Wood A."/>
            <person name="Yang L."/>
            <person name="Cove D."/>
            <person name="Cuming A."/>
            <person name="Hasebe M."/>
            <person name="Lucas S."/>
            <person name="Mishler D.B."/>
            <person name="Reski R."/>
            <person name="Grigoriev I."/>
            <person name="Quatrano R.S."/>
            <person name="Boore J.L."/>
        </authorList>
    </citation>
    <scope>NUCLEOTIDE SEQUENCE [LARGE SCALE GENOMIC DNA]</scope>
    <source>
        <strain evidence="3 4">cv. Gransden 2004</strain>
    </source>
</reference>
<dbReference type="Proteomes" id="UP000006727">
    <property type="component" value="Chromosome 2"/>
</dbReference>
<keyword evidence="4" id="KW-1185">Reference proteome</keyword>
<reference evidence="3" key="3">
    <citation type="submission" date="2020-12" db="UniProtKB">
        <authorList>
            <consortium name="EnsemblPlants"/>
        </authorList>
    </citation>
    <scope>IDENTIFICATION</scope>
</reference>
<dbReference type="PaxDb" id="3218-PP1S7_139V6.1"/>
<dbReference type="EMBL" id="ABEU02000002">
    <property type="protein sequence ID" value="PNR59370.1"/>
    <property type="molecule type" value="Genomic_DNA"/>
</dbReference>